<dbReference type="GO" id="GO:0006740">
    <property type="term" value="P:NADPH regeneration"/>
    <property type="evidence" value="ECO:0007669"/>
    <property type="project" value="TreeGrafter"/>
</dbReference>
<dbReference type="Gene3D" id="3.40.50.720">
    <property type="entry name" value="NAD(P)-binding Rossmann-like Domain"/>
    <property type="match status" value="1"/>
</dbReference>
<dbReference type="GO" id="GO:0005737">
    <property type="term" value="C:cytoplasm"/>
    <property type="evidence" value="ECO:0007669"/>
    <property type="project" value="TreeGrafter"/>
</dbReference>
<organism evidence="2 3">
    <name type="scientific">Anthostomella pinea</name>
    <dbReference type="NCBI Taxonomy" id="933095"/>
    <lineage>
        <taxon>Eukaryota</taxon>
        <taxon>Fungi</taxon>
        <taxon>Dikarya</taxon>
        <taxon>Ascomycota</taxon>
        <taxon>Pezizomycotina</taxon>
        <taxon>Sordariomycetes</taxon>
        <taxon>Xylariomycetidae</taxon>
        <taxon>Xylariales</taxon>
        <taxon>Xylariaceae</taxon>
        <taxon>Anthostomella</taxon>
    </lineage>
</organism>
<evidence type="ECO:0000259" key="1">
    <source>
        <dbReference type="Pfam" id="PF01408"/>
    </source>
</evidence>
<dbReference type="GO" id="GO:0000166">
    <property type="term" value="F:nucleotide binding"/>
    <property type="evidence" value="ECO:0007669"/>
    <property type="project" value="InterPro"/>
</dbReference>
<dbReference type="Pfam" id="PF01408">
    <property type="entry name" value="GFO_IDH_MocA"/>
    <property type="match status" value="1"/>
</dbReference>
<sequence length="376" mass="41897">MTTTASKRLGVGIVGAGEVFQVCHGPCLFLMSHLFSIESVCDISRKNADFCAAKWHIPQATTDPRAVFSNPSVDVVFVLTSDDSHTPLAVAALQAGKHVMLEKPVALSIPSAQQIIDAERASPGRKRVFVGYMRRYAPSYLGAFKRELATMPRISYARVRDFSGPNAYFVDGSGTFQAKNNDFPPNAGAERDARLEDLFRQAFPGQEITDEHRRFCRFLGSLGSHDLSLLRETLGSPESIAGVSANDPFYSTIMNYRNKDGTPFSVTYESGIDEIPIFDAHIAVYSARKRVWIQYDSPYVKGLPIKVHVEEVNDQGEPQKREILCSYKDAYTCELEQLHACLVDGKEIKTSVTDALEDLKLFDMLYKKWQSSRTDA</sequence>
<protein>
    <submittedName>
        <fullName evidence="2">Uu.00g002380.m01.CDS01</fullName>
    </submittedName>
</protein>
<feature type="domain" description="Gfo/Idh/MocA-like oxidoreductase N-terminal" evidence="1">
    <location>
        <begin position="10"/>
        <end position="123"/>
    </location>
</feature>
<dbReference type="PANTHER" id="PTHR42840:SF7">
    <property type="entry name" value="BINDING ROSSMANN FOLD OXIDOREDUCTASE, PUTATIVE (AFU_ORTHOLOGUE AFUA_4G10190)-RELATED"/>
    <property type="match status" value="1"/>
</dbReference>
<proteinExistence type="predicted"/>
<gene>
    <name evidence="2" type="ORF">KHLLAP_LOCUS6576</name>
</gene>
<name>A0AAI8YIR1_9PEZI</name>
<dbReference type="Gene3D" id="3.30.360.10">
    <property type="entry name" value="Dihydrodipicolinate Reductase, domain 2"/>
    <property type="match status" value="1"/>
</dbReference>
<evidence type="ECO:0000313" key="3">
    <source>
        <dbReference type="Proteomes" id="UP001295740"/>
    </source>
</evidence>
<dbReference type="AlphaFoldDB" id="A0AAI8YIR1"/>
<keyword evidence="3" id="KW-1185">Reference proteome</keyword>
<reference evidence="2" key="1">
    <citation type="submission" date="2023-10" db="EMBL/GenBank/DDBJ databases">
        <authorList>
            <person name="Hackl T."/>
        </authorList>
    </citation>
    <scope>NUCLEOTIDE SEQUENCE</scope>
</reference>
<dbReference type="Proteomes" id="UP001295740">
    <property type="component" value="Unassembled WGS sequence"/>
</dbReference>
<dbReference type="InterPro" id="IPR000683">
    <property type="entry name" value="Gfo/Idh/MocA-like_OxRdtase_N"/>
</dbReference>
<evidence type="ECO:0000313" key="2">
    <source>
        <dbReference type="EMBL" id="CAJ2506108.1"/>
    </source>
</evidence>
<accession>A0AAI8YIR1</accession>
<dbReference type="EMBL" id="CAUWAG010000008">
    <property type="protein sequence ID" value="CAJ2506108.1"/>
    <property type="molecule type" value="Genomic_DNA"/>
</dbReference>
<dbReference type="InterPro" id="IPR036291">
    <property type="entry name" value="NAD(P)-bd_dom_sf"/>
</dbReference>
<dbReference type="PANTHER" id="PTHR42840">
    <property type="entry name" value="NAD(P)-BINDING ROSSMANN-FOLD SUPERFAMILY PROTEIN-RELATED"/>
    <property type="match status" value="1"/>
</dbReference>
<dbReference type="SUPFAM" id="SSF51735">
    <property type="entry name" value="NAD(P)-binding Rossmann-fold domains"/>
    <property type="match status" value="1"/>
</dbReference>
<dbReference type="GO" id="GO:0016491">
    <property type="term" value="F:oxidoreductase activity"/>
    <property type="evidence" value="ECO:0007669"/>
    <property type="project" value="TreeGrafter"/>
</dbReference>
<comment type="caution">
    <text evidence="2">The sequence shown here is derived from an EMBL/GenBank/DDBJ whole genome shotgun (WGS) entry which is preliminary data.</text>
</comment>